<dbReference type="SMART" id="SM00533">
    <property type="entry name" value="MUTSd"/>
    <property type="match status" value="1"/>
</dbReference>
<dbReference type="HAMAP" id="MF_00092">
    <property type="entry name" value="MutS2"/>
    <property type="match status" value="1"/>
</dbReference>
<dbReference type="Gene3D" id="3.40.50.300">
    <property type="entry name" value="P-loop containing nucleotide triphosphate hydrolases"/>
    <property type="match status" value="1"/>
</dbReference>
<accession>A0A1U7NKR6</accession>
<dbReference type="OrthoDB" id="9808166at2"/>
<dbReference type="PANTHER" id="PTHR48466">
    <property type="entry name" value="OS10G0509000 PROTEIN-RELATED"/>
    <property type="match status" value="1"/>
</dbReference>
<sequence length="768" mass="86645">MDPSQFRNELNKAIDYHQVLLQVSRFASFSASKQHIEQALPYSELAKAKEDLAYIQEGIEFIRKGKDCSLGGISDIQPLIESAKKGIILLAGELMQVSMFLSGVYNAINSFHEEEPLFFDLCDTMDPCIALRKEIDAKIDLSGDVKENATPALERLIQQQRNTRAEATRSTKEFARKHVNQLMDTTITTIQGRFCVLAKASEKNTFGGLIHSASQSGLAYYVEPSSFVKINNTLQSLELQIEEEKKAIRKTLSRQVKAKAIALESDLETITKIDSLLARSKWAYRYDGCVPVFQQRDSRLQINNARHPLIDEKKVVANDYALKPEQYCLMVSGPNMGGKTVTLKTIGLFVALSHAGFPVLAHEALFPWFESMWFDIGDHQSIEQNLSTFSSHMSKIATICEHAKDKTFLLLDEIGNGTDPNEGASLASAILEYLIAKKATIITSTHYEQVKAFGTSNPHTLVSSVEFDLETLKPTYRYLPGISGGSFAFSIAKDLSLDEKIIDRAIEFKESQMKESDKALERLEIEQKKVMQEKERFDQLIKDAHDLQKKAEAERQKWERKYEQLQAEYEQRIEEMLEEKREEARSIIKSMQSNAKVHEQIDSLHQINQLAPVQKEEKQAKEDFKVGDYVHISSLNSHGEIIEIRKKQATVLSNGMKMNVKLNTLSKIERPRPKPVPTKARVDKVSTRFPLELNLIGMRVEEGLQALDHYLDQAIVHKAISVRIIHGMGTGKLRAAIWNDLKKRSTVKSFQAGGPQEGGLGATIVNFK</sequence>
<dbReference type="InterPro" id="IPR002625">
    <property type="entry name" value="Smr_dom"/>
</dbReference>
<dbReference type="SUPFAM" id="SSF48334">
    <property type="entry name" value="DNA repair protein MutS, domain III"/>
    <property type="match status" value="1"/>
</dbReference>
<keyword evidence="1 7" id="KW-0699">rRNA-binding</keyword>
<dbReference type="Pfam" id="PF01713">
    <property type="entry name" value="Smr"/>
    <property type="match status" value="1"/>
</dbReference>
<dbReference type="InterPro" id="IPR036187">
    <property type="entry name" value="DNA_mismatch_repair_MutS_sf"/>
</dbReference>
<evidence type="ECO:0000256" key="6">
    <source>
        <dbReference type="ARBA" id="ARBA00023125"/>
    </source>
</evidence>
<dbReference type="SMART" id="SM00534">
    <property type="entry name" value="MUTSac"/>
    <property type="match status" value="1"/>
</dbReference>
<dbReference type="InterPro" id="IPR036063">
    <property type="entry name" value="Smr_dom_sf"/>
</dbReference>
<reference evidence="10 11" key="1">
    <citation type="submission" date="2016-11" db="EMBL/GenBank/DDBJ databases">
        <title>Description of two novel members of the family Erysipelotrichaceae: Ileibacterium lipovorans gen. nov., sp. nov. and Dubosiella newyorkensis, gen. nov., sp. nov.</title>
        <authorList>
            <person name="Cox L.M."/>
            <person name="Sohn J."/>
            <person name="Tyrrell K.L."/>
            <person name="Citron D.M."/>
            <person name="Lawson P.A."/>
            <person name="Patel N.B."/>
            <person name="Iizumi T."/>
            <person name="Perez-Perez G.I."/>
            <person name="Goldstein E.J."/>
            <person name="Blaser M.J."/>
        </authorList>
    </citation>
    <scope>NUCLEOTIDE SEQUENCE [LARGE SCALE GENOMIC DNA]</scope>
    <source>
        <strain evidence="10 11">NYU-BL-A4</strain>
    </source>
</reference>
<dbReference type="GO" id="GO:0030983">
    <property type="term" value="F:mismatched DNA binding"/>
    <property type="evidence" value="ECO:0007669"/>
    <property type="project" value="InterPro"/>
</dbReference>
<dbReference type="FunFam" id="3.40.50.300:FF:000830">
    <property type="entry name" value="Endonuclease MutS2"/>
    <property type="match status" value="1"/>
</dbReference>
<dbReference type="GO" id="GO:0016887">
    <property type="term" value="F:ATP hydrolysis activity"/>
    <property type="evidence" value="ECO:0007669"/>
    <property type="project" value="InterPro"/>
</dbReference>
<evidence type="ECO:0000256" key="3">
    <source>
        <dbReference type="ARBA" id="ARBA00022801"/>
    </source>
</evidence>
<protein>
    <recommendedName>
        <fullName evidence="7">Endonuclease MutS2</fullName>
        <ecNumber evidence="7">3.1.-.-</ecNumber>
    </recommendedName>
    <alternativeName>
        <fullName evidence="7">Ribosome-associated protein quality control-upstream factor</fullName>
        <shortName evidence="7">RQC-upstream factor</shortName>
        <shortName evidence="7">RqcU</shortName>
        <ecNumber evidence="7">3.6.4.-</ecNumber>
    </alternativeName>
</protein>
<keyword evidence="7" id="KW-0540">Nuclease</keyword>
<evidence type="ECO:0000256" key="8">
    <source>
        <dbReference type="SAM" id="Coils"/>
    </source>
</evidence>
<comment type="similarity">
    <text evidence="7">Belongs to the DNA mismatch repair MutS family. MutS2 subfamily.</text>
</comment>
<dbReference type="GO" id="GO:0043023">
    <property type="term" value="F:ribosomal large subunit binding"/>
    <property type="evidence" value="ECO:0007669"/>
    <property type="project" value="UniProtKB-UniRule"/>
</dbReference>
<dbReference type="EC" id="3.6.4.-" evidence="7"/>
<feature type="domain" description="Smr" evidence="9">
    <location>
        <begin position="693"/>
        <end position="768"/>
    </location>
</feature>
<keyword evidence="11" id="KW-1185">Reference proteome</keyword>
<dbReference type="AlphaFoldDB" id="A0A1U7NKR6"/>
<dbReference type="InterPro" id="IPR045076">
    <property type="entry name" value="MutS"/>
</dbReference>
<evidence type="ECO:0000256" key="4">
    <source>
        <dbReference type="ARBA" id="ARBA00022840"/>
    </source>
</evidence>
<dbReference type="InterPro" id="IPR000432">
    <property type="entry name" value="DNA_mismatch_repair_MutS_C"/>
</dbReference>
<feature type="binding site" evidence="7">
    <location>
        <begin position="333"/>
        <end position="340"/>
    </location>
    <ligand>
        <name>ATP</name>
        <dbReference type="ChEBI" id="CHEBI:30616"/>
    </ligand>
</feature>
<evidence type="ECO:0000256" key="5">
    <source>
        <dbReference type="ARBA" id="ARBA00022884"/>
    </source>
</evidence>
<keyword evidence="3 7" id="KW-0378">Hydrolase</keyword>
<evidence type="ECO:0000313" key="11">
    <source>
        <dbReference type="Proteomes" id="UP000186705"/>
    </source>
</evidence>
<evidence type="ECO:0000256" key="1">
    <source>
        <dbReference type="ARBA" id="ARBA00022730"/>
    </source>
</evidence>
<dbReference type="GO" id="GO:0004519">
    <property type="term" value="F:endonuclease activity"/>
    <property type="evidence" value="ECO:0007669"/>
    <property type="project" value="UniProtKB-UniRule"/>
</dbReference>
<dbReference type="Pfam" id="PF20297">
    <property type="entry name" value="MSSS"/>
    <property type="match status" value="1"/>
</dbReference>
<name>A0A1U7NKR6_9FIRM</name>
<dbReference type="InterPro" id="IPR046893">
    <property type="entry name" value="MSSS"/>
</dbReference>
<keyword evidence="7" id="KW-0255">Endonuclease</keyword>
<comment type="subunit">
    <text evidence="7">Homodimer. Binds to stalled ribosomes, contacting rRNA.</text>
</comment>
<dbReference type="GO" id="GO:0005524">
    <property type="term" value="F:ATP binding"/>
    <property type="evidence" value="ECO:0007669"/>
    <property type="project" value="UniProtKB-UniRule"/>
</dbReference>
<dbReference type="InterPro" id="IPR005747">
    <property type="entry name" value="MutS2"/>
</dbReference>
<dbReference type="GO" id="GO:0019843">
    <property type="term" value="F:rRNA binding"/>
    <property type="evidence" value="ECO:0007669"/>
    <property type="project" value="UniProtKB-UniRule"/>
</dbReference>
<dbReference type="Pfam" id="PF00488">
    <property type="entry name" value="MutS_V"/>
    <property type="match status" value="1"/>
</dbReference>
<comment type="function">
    <text evidence="7">Endonuclease that is involved in the suppression of homologous recombination and thus may have a key role in the control of bacterial genetic diversity.</text>
</comment>
<comment type="caution">
    <text evidence="10">The sequence shown here is derived from an EMBL/GenBank/DDBJ whole genome shotgun (WGS) entry which is preliminary data.</text>
</comment>
<dbReference type="NCBIfam" id="TIGR01069">
    <property type="entry name" value="mutS2"/>
    <property type="match status" value="1"/>
</dbReference>
<dbReference type="PIRSF" id="PIRSF005814">
    <property type="entry name" value="MutS_YshD"/>
    <property type="match status" value="1"/>
</dbReference>
<evidence type="ECO:0000313" key="10">
    <source>
        <dbReference type="EMBL" id="OLU45010.1"/>
    </source>
</evidence>
<evidence type="ECO:0000259" key="9">
    <source>
        <dbReference type="PROSITE" id="PS50828"/>
    </source>
</evidence>
<dbReference type="Gene3D" id="3.30.1370.110">
    <property type="match status" value="1"/>
</dbReference>
<dbReference type="SMART" id="SM00463">
    <property type="entry name" value="SMR"/>
    <property type="match status" value="1"/>
</dbReference>
<keyword evidence="5 7" id="KW-0694">RNA-binding</keyword>
<dbReference type="Proteomes" id="UP000186705">
    <property type="component" value="Unassembled WGS sequence"/>
</dbReference>
<evidence type="ECO:0000256" key="7">
    <source>
        <dbReference type="HAMAP-Rule" id="MF_00092"/>
    </source>
</evidence>
<organism evidence="10 11">
    <name type="scientific">Dubosiella newyorkensis</name>
    <dbReference type="NCBI Taxonomy" id="1862672"/>
    <lineage>
        <taxon>Bacteria</taxon>
        <taxon>Bacillati</taxon>
        <taxon>Bacillota</taxon>
        <taxon>Erysipelotrichia</taxon>
        <taxon>Erysipelotrichales</taxon>
        <taxon>Erysipelotrichaceae</taxon>
        <taxon>Dubosiella</taxon>
    </lineage>
</organism>
<evidence type="ECO:0000256" key="2">
    <source>
        <dbReference type="ARBA" id="ARBA00022741"/>
    </source>
</evidence>
<proteinExistence type="inferred from homology"/>
<comment type="function">
    <text evidence="7">Acts as a ribosome collision sensor, splitting the ribosome into its 2 subunits. Detects stalled/collided 70S ribosomes which it binds and splits by an ATP-hydrolysis driven conformational change. Acts upstream of the ribosome quality control system (RQC), a ribosome-associated complex that mediates the extraction of incompletely synthesized nascent chains from stalled ribosomes and their subsequent degradation. Probably generates substrates for RQC.</text>
</comment>
<dbReference type="SUPFAM" id="SSF160443">
    <property type="entry name" value="SMR domain-like"/>
    <property type="match status" value="1"/>
</dbReference>
<dbReference type="RefSeq" id="WP_076342015.1">
    <property type="nucleotide sequence ID" value="NZ_JBGNFS010000001.1"/>
</dbReference>
<keyword evidence="4 7" id="KW-0067">ATP-binding</keyword>
<dbReference type="GO" id="GO:0006298">
    <property type="term" value="P:mismatch repair"/>
    <property type="evidence" value="ECO:0007669"/>
    <property type="project" value="InterPro"/>
</dbReference>
<dbReference type="GO" id="GO:0140664">
    <property type="term" value="F:ATP-dependent DNA damage sensor activity"/>
    <property type="evidence" value="ECO:0007669"/>
    <property type="project" value="InterPro"/>
</dbReference>
<dbReference type="GeneID" id="78276167"/>
<keyword evidence="6 7" id="KW-0238">DNA-binding</keyword>
<dbReference type="InterPro" id="IPR027417">
    <property type="entry name" value="P-loop_NTPase"/>
</dbReference>
<dbReference type="PROSITE" id="PS50828">
    <property type="entry name" value="SMR"/>
    <property type="match status" value="1"/>
</dbReference>
<keyword evidence="2 7" id="KW-0547">Nucleotide-binding</keyword>
<dbReference type="EC" id="3.1.-.-" evidence="7"/>
<feature type="coiled-coil region" evidence="8">
    <location>
        <begin position="506"/>
        <end position="594"/>
    </location>
</feature>
<dbReference type="EMBL" id="MPKA01000090">
    <property type="protein sequence ID" value="OLU45010.1"/>
    <property type="molecule type" value="Genomic_DNA"/>
</dbReference>
<dbReference type="STRING" id="1862672.BO225_09460"/>
<dbReference type="PANTHER" id="PTHR48466:SF2">
    <property type="entry name" value="OS10G0509000 PROTEIN"/>
    <property type="match status" value="1"/>
</dbReference>
<keyword evidence="8" id="KW-0175">Coiled coil</keyword>
<gene>
    <name evidence="7" type="primary">mutS2</name>
    <name evidence="7" type="synonym">rqcU</name>
    <name evidence="10" type="ORF">BO225_09460</name>
</gene>
<dbReference type="InterPro" id="IPR007696">
    <property type="entry name" value="DNA_mismatch_repair_MutS_core"/>
</dbReference>
<dbReference type="SUPFAM" id="SSF52540">
    <property type="entry name" value="P-loop containing nucleoside triphosphate hydrolases"/>
    <property type="match status" value="1"/>
</dbReference>
<dbReference type="GO" id="GO:0072344">
    <property type="term" value="P:rescue of stalled ribosome"/>
    <property type="evidence" value="ECO:0007669"/>
    <property type="project" value="UniProtKB-UniRule"/>
</dbReference>
<dbReference type="GO" id="GO:0045910">
    <property type="term" value="P:negative regulation of DNA recombination"/>
    <property type="evidence" value="ECO:0007669"/>
    <property type="project" value="InterPro"/>
</dbReference>
<feature type="coiled-coil region" evidence="8">
    <location>
        <begin position="227"/>
        <end position="254"/>
    </location>
</feature>